<evidence type="ECO:0000313" key="3">
    <source>
        <dbReference type="Proteomes" id="UP000070700"/>
    </source>
</evidence>
<dbReference type="RefSeq" id="XP_018071768.1">
    <property type="nucleotide sequence ID" value="XM_018221108.1"/>
</dbReference>
<dbReference type="InParanoid" id="A0A194XB69"/>
<reference evidence="2 3" key="1">
    <citation type="submission" date="2015-10" db="EMBL/GenBank/DDBJ databases">
        <title>Full genome of DAOMC 229536 Phialocephala scopiformis, a fungal endophyte of spruce producing the potent anti-insectan compound rugulosin.</title>
        <authorList>
            <consortium name="DOE Joint Genome Institute"/>
            <person name="Walker A.K."/>
            <person name="Frasz S.L."/>
            <person name="Seifert K.A."/>
            <person name="Miller J.D."/>
            <person name="Mondo S.J."/>
            <person name="Labutti K."/>
            <person name="Lipzen A."/>
            <person name="Dockter R."/>
            <person name="Kennedy M."/>
            <person name="Grigoriev I.V."/>
            <person name="Spatafora J.W."/>
        </authorList>
    </citation>
    <scope>NUCLEOTIDE SEQUENCE [LARGE SCALE GENOMIC DNA]</scope>
    <source>
        <strain evidence="2 3">CBS 120377</strain>
    </source>
</reference>
<dbReference type="InterPro" id="IPR045518">
    <property type="entry name" value="2EXR"/>
</dbReference>
<organism evidence="2 3">
    <name type="scientific">Mollisia scopiformis</name>
    <name type="common">Conifer needle endophyte fungus</name>
    <name type="synonym">Phialocephala scopiformis</name>
    <dbReference type="NCBI Taxonomy" id="149040"/>
    <lineage>
        <taxon>Eukaryota</taxon>
        <taxon>Fungi</taxon>
        <taxon>Dikarya</taxon>
        <taxon>Ascomycota</taxon>
        <taxon>Pezizomycotina</taxon>
        <taxon>Leotiomycetes</taxon>
        <taxon>Helotiales</taxon>
        <taxon>Mollisiaceae</taxon>
        <taxon>Mollisia</taxon>
    </lineage>
</organism>
<dbReference type="OrthoDB" id="3473305at2759"/>
<protein>
    <recommendedName>
        <fullName evidence="1">2EXR domain-containing protein</fullName>
    </recommendedName>
</protein>
<dbReference type="KEGG" id="psco:LY89DRAFT_746956"/>
<dbReference type="EMBL" id="KQ947414">
    <property type="protein sequence ID" value="KUJ17413.1"/>
    <property type="molecule type" value="Genomic_DNA"/>
</dbReference>
<proteinExistence type="predicted"/>
<name>A0A194XB69_MOLSC</name>
<dbReference type="Pfam" id="PF20150">
    <property type="entry name" value="2EXR"/>
    <property type="match status" value="1"/>
</dbReference>
<feature type="domain" description="2EXR" evidence="1">
    <location>
        <begin position="95"/>
        <end position="194"/>
    </location>
</feature>
<accession>A0A194XB69</accession>
<dbReference type="GeneID" id="28830834"/>
<sequence length="301" mass="35290">MKIIDPSPSAQARRQAERRLKQEYLLDQKIIALRKELVEVLGIQTPLEQILPPQLKTQDKHESVMFLRLMIMDALQNKLVHMQSLKLIPPPSPTFTCFSNLPPELRLKIWDYTLENHCHERIHSVDVSEKDRNEFMAGDYDAENPQHLIKVISNQLIHPTLHVCHESRMQYLYRTGASFSSHLATYINFNTDVIYIPNNDFAAEIFRKLVQDSRRCPNQLQRIAMPAQLYCNLPMDDGERLETVHFDMRDAMPAWRETLIVFADDVFMNLWSETKWKIVELTAKQKRLRVREAMQGNMSGY</sequence>
<dbReference type="PANTHER" id="PTHR35910">
    <property type="entry name" value="2EXR DOMAIN-CONTAINING PROTEIN"/>
    <property type="match status" value="1"/>
</dbReference>
<keyword evidence="3" id="KW-1185">Reference proteome</keyword>
<evidence type="ECO:0000259" key="1">
    <source>
        <dbReference type="Pfam" id="PF20150"/>
    </source>
</evidence>
<dbReference type="AlphaFoldDB" id="A0A194XB69"/>
<gene>
    <name evidence="2" type="ORF">LY89DRAFT_746956</name>
</gene>
<dbReference type="PANTHER" id="PTHR35910:SF6">
    <property type="entry name" value="2EXR DOMAIN-CONTAINING PROTEIN"/>
    <property type="match status" value="1"/>
</dbReference>
<dbReference type="Proteomes" id="UP000070700">
    <property type="component" value="Unassembled WGS sequence"/>
</dbReference>
<evidence type="ECO:0000313" key="2">
    <source>
        <dbReference type="EMBL" id="KUJ17413.1"/>
    </source>
</evidence>